<dbReference type="PROSITE" id="PS50889">
    <property type="entry name" value="S4"/>
    <property type="match status" value="1"/>
</dbReference>
<dbReference type="SMART" id="SM00363">
    <property type="entry name" value="S4"/>
    <property type="match status" value="1"/>
</dbReference>
<comment type="caution">
    <text evidence="8">The sequence shown here is derived from an EMBL/GenBank/DDBJ whole genome shotgun (WGS) entry which is preliminary data.</text>
</comment>
<evidence type="ECO:0000313" key="9">
    <source>
        <dbReference type="Proteomes" id="UP000606193"/>
    </source>
</evidence>
<dbReference type="Gene3D" id="3.10.290.10">
    <property type="entry name" value="RNA-binding S4 domain"/>
    <property type="match status" value="1"/>
</dbReference>
<evidence type="ECO:0000256" key="3">
    <source>
        <dbReference type="ARBA" id="ARBA00023235"/>
    </source>
</evidence>
<evidence type="ECO:0000256" key="4">
    <source>
        <dbReference type="ARBA" id="ARBA00031870"/>
    </source>
</evidence>
<dbReference type="RefSeq" id="WP_249296936.1">
    <property type="nucleotide sequence ID" value="NZ_JACRSX010000001.1"/>
</dbReference>
<accession>A0ABR7MXV3</accession>
<protein>
    <recommendedName>
        <fullName evidence="4">RNA pseudouridylate synthase</fullName>
    </recommendedName>
    <alternativeName>
        <fullName evidence="5">RNA-uridine isomerase</fullName>
    </alternativeName>
</protein>
<dbReference type="InterPro" id="IPR006145">
    <property type="entry name" value="PsdUridine_synth_RsuA/RluA"/>
</dbReference>
<evidence type="ECO:0000259" key="7">
    <source>
        <dbReference type="SMART" id="SM00363"/>
    </source>
</evidence>
<dbReference type="InterPro" id="IPR036986">
    <property type="entry name" value="S4_RNA-bd_sf"/>
</dbReference>
<comment type="similarity">
    <text evidence="2">Belongs to the pseudouridine synthase RluA family.</text>
</comment>
<evidence type="ECO:0000313" key="8">
    <source>
        <dbReference type="EMBL" id="MBC8561191.1"/>
    </source>
</evidence>
<dbReference type="Proteomes" id="UP000606193">
    <property type="component" value="Unassembled WGS sequence"/>
</dbReference>
<dbReference type="SUPFAM" id="SSF55174">
    <property type="entry name" value="Alpha-L RNA-binding motif"/>
    <property type="match status" value="1"/>
</dbReference>
<keyword evidence="6" id="KW-0694">RNA-binding</keyword>
<dbReference type="EMBL" id="JACRSX010000001">
    <property type="protein sequence ID" value="MBC8561191.1"/>
    <property type="molecule type" value="Genomic_DNA"/>
</dbReference>
<proteinExistence type="inferred from homology"/>
<comment type="catalytic activity">
    <reaction evidence="1">
        <text>a uridine in RNA = a pseudouridine in RNA</text>
        <dbReference type="Rhea" id="RHEA:48348"/>
        <dbReference type="Rhea" id="RHEA-COMP:12068"/>
        <dbReference type="Rhea" id="RHEA-COMP:12069"/>
        <dbReference type="ChEBI" id="CHEBI:65314"/>
        <dbReference type="ChEBI" id="CHEBI:65315"/>
    </reaction>
</comment>
<name>A0ABR7MXV3_9FIRM</name>
<feature type="domain" description="RNA-binding S4" evidence="7">
    <location>
        <begin position="13"/>
        <end position="76"/>
    </location>
</feature>
<dbReference type="Pfam" id="PF01479">
    <property type="entry name" value="S4"/>
    <property type="match status" value="1"/>
</dbReference>
<dbReference type="CDD" id="cd02869">
    <property type="entry name" value="PseudoU_synth_RluA_like"/>
    <property type="match status" value="1"/>
</dbReference>
<keyword evidence="3" id="KW-0413">Isomerase</keyword>
<sequence>MRVLKVSAQEEGQRLDRMLDKYMQLAPRSFFYKMLRKKNIKLNGKKADGSEKVTAGDEITLYLADETVESFRKQTPQKAQRTKNTGRKSMNIPVIYEDQDILVLNKPVGVLSQKADRDDYSLVEWLEDYLGKDAAQTFRPGICNRLDRNTSGLVVAGKSIHGLQWMNRLFRERNLKKYYLCLVHGAVKGEKKLHGFLKKDPKKNIVTVLKSPENGTVEIETRYQPLQVVFWEGESYTLLKIHLITGKSHQIRAHLASIGYPAVGDVKYGRKGKAEQKFRLRSQLLHARQLELPEEEYLPSLYWNKIFIADLPRKFAQVLEDMGVDISDI</sequence>
<dbReference type="PROSITE" id="PS01129">
    <property type="entry name" value="PSI_RLU"/>
    <property type="match status" value="1"/>
</dbReference>
<reference evidence="8 9" key="1">
    <citation type="submission" date="2020-08" db="EMBL/GenBank/DDBJ databases">
        <title>Genome public.</title>
        <authorList>
            <person name="Liu C."/>
            <person name="Sun Q."/>
        </authorList>
    </citation>
    <scope>NUCLEOTIDE SEQUENCE [LARGE SCALE GENOMIC DNA]</scope>
    <source>
        <strain evidence="8 9">NSJ-37</strain>
    </source>
</reference>
<dbReference type="InterPro" id="IPR020103">
    <property type="entry name" value="PsdUridine_synth_cat_dom_sf"/>
</dbReference>
<dbReference type="Pfam" id="PF00849">
    <property type="entry name" value="PseudoU_synth_2"/>
    <property type="match status" value="1"/>
</dbReference>
<dbReference type="SUPFAM" id="SSF55120">
    <property type="entry name" value="Pseudouridine synthase"/>
    <property type="match status" value="1"/>
</dbReference>
<dbReference type="InterPro" id="IPR006224">
    <property type="entry name" value="PsdUridine_synth_RluA-like_CS"/>
</dbReference>
<evidence type="ECO:0000256" key="1">
    <source>
        <dbReference type="ARBA" id="ARBA00000073"/>
    </source>
</evidence>
<dbReference type="InterPro" id="IPR050188">
    <property type="entry name" value="RluA_PseudoU_synthase"/>
</dbReference>
<evidence type="ECO:0000256" key="5">
    <source>
        <dbReference type="ARBA" id="ARBA00033164"/>
    </source>
</evidence>
<gene>
    <name evidence="8" type="ORF">H8704_00855</name>
</gene>
<dbReference type="InterPro" id="IPR002942">
    <property type="entry name" value="S4_RNA-bd"/>
</dbReference>
<dbReference type="Gene3D" id="3.30.2350.10">
    <property type="entry name" value="Pseudouridine synthase"/>
    <property type="match status" value="1"/>
</dbReference>
<evidence type="ECO:0000256" key="6">
    <source>
        <dbReference type="PROSITE-ProRule" id="PRU00182"/>
    </source>
</evidence>
<dbReference type="PANTHER" id="PTHR21600">
    <property type="entry name" value="MITOCHONDRIAL RNA PSEUDOURIDINE SYNTHASE"/>
    <property type="match status" value="1"/>
</dbReference>
<evidence type="ECO:0000256" key="2">
    <source>
        <dbReference type="ARBA" id="ARBA00010876"/>
    </source>
</evidence>
<keyword evidence="9" id="KW-1185">Reference proteome</keyword>
<organism evidence="8 9">
    <name type="scientific">Jutongia huaianensis</name>
    <dbReference type="NCBI Taxonomy" id="2763668"/>
    <lineage>
        <taxon>Bacteria</taxon>
        <taxon>Bacillati</taxon>
        <taxon>Bacillota</taxon>
        <taxon>Clostridia</taxon>
        <taxon>Lachnospirales</taxon>
        <taxon>Lachnospiraceae</taxon>
        <taxon>Jutongia</taxon>
    </lineage>
</organism>